<keyword evidence="3" id="KW-1185">Reference proteome</keyword>
<feature type="compositionally biased region" description="Polar residues" evidence="1">
    <location>
        <begin position="190"/>
        <end position="199"/>
    </location>
</feature>
<sequence>MVCVLAIRDGRLTCKNPERDLHPDWNRAVTPFLTPAEHLAQIKQKDPAFASTESVQTALRLARKVEKGTAQLRGLKGYVEPRIDYCSGAAHFKPIRNGLITYPSWERQDFQILLKMWCVDSPRHRHSRAAYAFNPDGTPTSEYEKALTVYAEQRKDVVAAHSDEYVLKTGGETARNPLHPTTGPARSEGAQKQQSSSQIQDDEKEDQEEEEEEEEEGEENEKENDEEDTDEDEKEGDDWQSRCRRLERRAKFNEVCKRRREDTQRRRGLSPDPQRTVPEGKRRKRKGRI</sequence>
<dbReference type="RefSeq" id="XP_040875489.1">
    <property type="nucleotide sequence ID" value="XM_041025386.1"/>
</dbReference>
<evidence type="ECO:0000313" key="2">
    <source>
        <dbReference type="EMBL" id="KEQ58466.1"/>
    </source>
</evidence>
<dbReference type="HOGENOM" id="CLU_1011884_0_0_1"/>
<proteinExistence type="predicted"/>
<evidence type="ECO:0000256" key="1">
    <source>
        <dbReference type="SAM" id="MobiDB-lite"/>
    </source>
</evidence>
<evidence type="ECO:0000313" key="3">
    <source>
        <dbReference type="Proteomes" id="UP000030672"/>
    </source>
</evidence>
<dbReference type="GeneID" id="63918759"/>
<feature type="region of interest" description="Disordered" evidence="1">
    <location>
        <begin position="168"/>
        <end position="289"/>
    </location>
</feature>
<organism evidence="2 3">
    <name type="scientific">Aureobasidium melanogenum (strain CBS 110374)</name>
    <name type="common">Aureobasidium pullulans var. melanogenum</name>
    <dbReference type="NCBI Taxonomy" id="1043003"/>
    <lineage>
        <taxon>Eukaryota</taxon>
        <taxon>Fungi</taxon>
        <taxon>Dikarya</taxon>
        <taxon>Ascomycota</taxon>
        <taxon>Pezizomycotina</taxon>
        <taxon>Dothideomycetes</taxon>
        <taxon>Dothideomycetidae</taxon>
        <taxon>Dothideales</taxon>
        <taxon>Saccotheciaceae</taxon>
        <taxon>Aureobasidium</taxon>
    </lineage>
</organism>
<dbReference type="Proteomes" id="UP000030672">
    <property type="component" value="Unassembled WGS sequence"/>
</dbReference>
<reference evidence="2 3" key="1">
    <citation type="journal article" date="2014" name="BMC Genomics">
        <title>Genome sequencing of four Aureobasidium pullulans varieties: biotechnological potential, stress tolerance, and description of new species.</title>
        <authorList>
            <person name="Gostin Ar C."/>
            <person name="Ohm R.A."/>
            <person name="Kogej T."/>
            <person name="Sonjak S."/>
            <person name="Turk M."/>
            <person name="Zajc J."/>
            <person name="Zalar P."/>
            <person name="Grube M."/>
            <person name="Sun H."/>
            <person name="Han J."/>
            <person name="Sharma A."/>
            <person name="Chiniquy J."/>
            <person name="Ngan C.Y."/>
            <person name="Lipzen A."/>
            <person name="Barry K."/>
            <person name="Grigoriev I.V."/>
            <person name="Gunde-Cimerman N."/>
        </authorList>
    </citation>
    <scope>NUCLEOTIDE SEQUENCE [LARGE SCALE GENOMIC DNA]</scope>
    <source>
        <strain evidence="2 3">CBS 110374</strain>
    </source>
</reference>
<dbReference type="EMBL" id="KL584855">
    <property type="protein sequence ID" value="KEQ58466.1"/>
    <property type="molecule type" value="Genomic_DNA"/>
</dbReference>
<dbReference type="AlphaFoldDB" id="A0A074W7B5"/>
<feature type="compositionally biased region" description="Basic and acidic residues" evidence="1">
    <location>
        <begin position="249"/>
        <end position="265"/>
    </location>
</feature>
<feature type="compositionally biased region" description="Acidic residues" evidence="1">
    <location>
        <begin position="200"/>
        <end position="238"/>
    </location>
</feature>
<accession>A0A074W7B5</accession>
<gene>
    <name evidence="2" type="ORF">M437DRAFT_69986</name>
</gene>
<name>A0A074W7B5_AURM1</name>
<protein>
    <submittedName>
        <fullName evidence="2">Uncharacterized protein</fullName>
    </submittedName>
</protein>